<proteinExistence type="predicted"/>
<accession>A1K7A3</accession>
<feature type="region of interest" description="Disordered" evidence="1">
    <location>
        <begin position="22"/>
        <end position="48"/>
    </location>
</feature>
<reference evidence="3 4" key="1">
    <citation type="journal article" date="2006" name="Nat. Biotechnol.">
        <title>Complete genome of the mutualistic, N2-fixing grass endophyte Azoarcus sp. strain BH72.</title>
        <authorList>
            <person name="Krause A."/>
            <person name="Ramakumar A."/>
            <person name="Bartels D."/>
            <person name="Battistoni F."/>
            <person name="Bekel T."/>
            <person name="Boch J."/>
            <person name="Boehm M."/>
            <person name="Friedrich F."/>
            <person name="Hurek T."/>
            <person name="Krause L."/>
            <person name="Linke B."/>
            <person name="McHardy A.C."/>
            <person name="Sarkar A."/>
            <person name="Schneiker S."/>
            <person name="Syed A.A."/>
            <person name="Thauer R."/>
            <person name="Vorhoelter F.-J."/>
            <person name="Weidner S."/>
            <person name="Puehler A."/>
            <person name="Reinhold-Hurek B."/>
            <person name="Kaiser O."/>
            <person name="Goesmann A."/>
        </authorList>
    </citation>
    <scope>NUCLEOTIDE SEQUENCE [LARGE SCALE GENOMIC DNA]</scope>
    <source>
        <strain evidence="3 4">BH72</strain>
    </source>
</reference>
<feature type="compositionally biased region" description="Basic and acidic residues" evidence="1">
    <location>
        <begin position="28"/>
        <end position="40"/>
    </location>
</feature>
<evidence type="ECO:0000256" key="2">
    <source>
        <dbReference type="SAM" id="SignalP"/>
    </source>
</evidence>
<feature type="chain" id="PRO_5002636085" evidence="2">
    <location>
        <begin position="23"/>
        <end position="163"/>
    </location>
</feature>
<keyword evidence="4" id="KW-1185">Reference proteome</keyword>
<protein>
    <submittedName>
        <fullName evidence="3">Conserved hypothetical secreted protein</fullName>
    </submittedName>
</protein>
<dbReference type="Proteomes" id="UP000002588">
    <property type="component" value="Chromosome"/>
</dbReference>
<feature type="signal peptide" evidence="2">
    <location>
        <begin position="1"/>
        <end position="22"/>
    </location>
</feature>
<feature type="region of interest" description="Disordered" evidence="1">
    <location>
        <begin position="72"/>
        <end position="97"/>
    </location>
</feature>
<dbReference type="STRING" id="62928.azo2091"/>
<organism evidence="3 4">
    <name type="scientific">Azoarcus sp. (strain BH72)</name>
    <dbReference type="NCBI Taxonomy" id="418699"/>
    <lineage>
        <taxon>Bacteria</taxon>
        <taxon>Pseudomonadati</taxon>
        <taxon>Pseudomonadota</taxon>
        <taxon>Betaproteobacteria</taxon>
        <taxon>Rhodocyclales</taxon>
        <taxon>Zoogloeaceae</taxon>
        <taxon>Azoarcus</taxon>
    </lineage>
</organism>
<feature type="compositionally biased region" description="Pro residues" evidence="1">
    <location>
        <begin position="80"/>
        <end position="97"/>
    </location>
</feature>
<dbReference type="HOGENOM" id="CLU_112864_1_1_4"/>
<keyword evidence="2" id="KW-0732">Signal</keyword>
<gene>
    <name evidence="3" type="ordered locus">azo2091</name>
</gene>
<dbReference type="eggNOG" id="ENOG503307F">
    <property type="taxonomic scope" value="Bacteria"/>
</dbReference>
<sequence length="163" mass="17585">MKPRQIVLGLSLVATLSATWWAAQQESQPDKARPAAERRRAPALPPSVIATAEASSAFQPLPARTALAPEGADFAAPLSFRPPPPPPPAPLPPQAPPLPFRFIGAIDDAGERSAMLMDGNRLHIVRSGDEIDSRYRVERVDAAAIEFTYLPLKQRQILPVANS</sequence>
<evidence type="ECO:0000313" key="3">
    <source>
        <dbReference type="EMBL" id="CAL94708.1"/>
    </source>
</evidence>
<evidence type="ECO:0000313" key="4">
    <source>
        <dbReference type="Proteomes" id="UP000002588"/>
    </source>
</evidence>
<name>A1K7A3_AZOSB</name>
<evidence type="ECO:0000256" key="1">
    <source>
        <dbReference type="SAM" id="MobiDB-lite"/>
    </source>
</evidence>
<dbReference type="RefSeq" id="WP_011765822.1">
    <property type="nucleotide sequence ID" value="NC_008702.1"/>
</dbReference>
<dbReference type="EMBL" id="AM406670">
    <property type="protein sequence ID" value="CAL94708.1"/>
    <property type="molecule type" value="Genomic_DNA"/>
</dbReference>
<dbReference type="AlphaFoldDB" id="A1K7A3"/>
<dbReference type="KEGG" id="azo:azo2091"/>